<evidence type="ECO:0000313" key="1">
    <source>
        <dbReference type="EMBL" id="SPD26683.1"/>
    </source>
</evidence>
<gene>
    <name evidence="1" type="ORF">FSB_LOCUS54565</name>
</gene>
<proteinExistence type="predicted"/>
<organism evidence="1">
    <name type="scientific">Fagus sylvatica</name>
    <name type="common">Beechnut</name>
    <dbReference type="NCBI Taxonomy" id="28930"/>
    <lineage>
        <taxon>Eukaryota</taxon>
        <taxon>Viridiplantae</taxon>
        <taxon>Streptophyta</taxon>
        <taxon>Embryophyta</taxon>
        <taxon>Tracheophyta</taxon>
        <taxon>Spermatophyta</taxon>
        <taxon>Magnoliopsida</taxon>
        <taxon>eudicotyledons</taxon>
        <taxon>Gunneridae</taxon>
        <taxon>Pentapetalae</taxon>
        <taxon>rosids</taxon>
        <taxon>fabids</taxon>
        <taxon>Fagales</taxon>
        <taxon>Fagaceae</taxon>
        <taxon>Fagus</taxon>
    </lineage>
</organism>
<name>A0A2N9IRD0_FAGSY</name>
<dbReference type="EMBL" id="OIVN01006161">
    <property type="protein sequence ID" value="SPD26683.1"/>
    <property type="molecule type" value="Genomic_DNA"/>
</dbReference>
<dbReference type="AlphaFoldDB" id="A0A2N9IRD0"/>
<protein>
    <submittedName>
        <fullName evidence="1">Uncharacterized protein</fullName>
    </submittedName>
</protein>
<reference evidence="1" key="1">
    <citation type="submission" date="2018-02" db="EMBL/GenBank/DDBJ databases">
        <authorList>
            <person name="Cohen D.B."/>
            <person name="Kent A.D."/>
        </authorList>
    </citation>
    <scope>NUCLEOTIDE SEQUENCE</scope>
</reference>
<accession>A0A2N9IRD0</accession>
<sequence length="318" mass="36023">MSPDSVVLHKTRVLYSWVDQAAREASSSSDHWSLSSLIADRDEPFAALGVSCTLPLLEDRAIKRIIRNYQIPDTVVLREFLEYLNISLTQLAPNPWRTIIGMMVVWSDSSDEEDSLSLEELLYCYHFYQGKYAGYGRRVSSLYSALVGSIPSEKLLMTILPGFLINGETLVWLACSSPHLLAWQAFCEFVVYETHVNLMNKRLGVAIKQSEAAEKRASDAEEKVALKGKKAGALVKVNLITSLEAHVKTLESSLLVAKTDIIKEFKAGDEFLKTTCEYFDSVFEEFHRMLTTRGPSCLEETSRWLMESRWMTLLLKFV</sequence>